<gene>
    <name evidence="1" type="ORF">GWI33_021028</name>
</gene>
<comment type="caution">
    <text evidence="1">The sequence shown here is derived from an EMBL/GenBank/DDBJ whole genome shotgun (WGS) entry which is preliminary data.</text>
</comment>
<evidence type="ECO:0000313" key="1">
    <source>
        <dbReference type="EMBL" id="KAF7265574.1"/>
    </source>
</evidence>
<evidence type="ECO:0000313" key="2">
    <source>
        <dbReference type="Proteomes" id="UP000625711"/>
    </source>
</evidence>
<protein>
    <submittedName>
        <fullName evidence="1">Uncharacterized protein</fullName>
    </submittedName>
</protein>
<dbReference type="Gene3D" id="3.20.20.80">
    <property type="entry name" value="Glycosidases"/>
    <property type="match status" value="1"/>
</dbReference>
<accession>A0A834M584</accession>
<dbReference type="Proteomes" id="UP000625711">
    <property type="component" value="Unassembled WGS sequence"/>
</dbReference>
<dbReference type="AlphaFoldDB" id="A0A834M584"/>
<proteinExistence type="predicted"/>
<keyword evidence="2" id="KW-1185">Reference proteome</keyword>
<dbReference type="InterPro" id="IPR017853">
    <property type="entry name" value="GH"/>
</dbReference>
<reference evidence="1" key="1">
    <citation type="submission" date="2020-08" db="EMBL/GenBank/DDBJ databases">
        <title>Genome sequencing and assembly of the red palm weevil Rhynchophorus ferrugineus.</title>
        <authorList>
            <person name="Dias G.B."/>
            <person name="Bergman C.M."/>
            <person name="Manee M."/>
        </authorList>
    </citation>
    <scope>NUCLEOTIDE SEQUENCE</scope>
    <source>
        <strain evidence="1">AA-2017</strain>
        <tissue evidence="1">Whole larva</tissue>
    </source>
</reference>
<dbReference type="SUPFAM" id="SSF54556">
    <property type="entry name" value="Chitinase insertion domain"/>
    <property type="match status" value="1"/>
</dbReference>
<dbReference type="InterPro" id="IPR029070">
    <property type="entry name" value="Chitinase_insertion_sf"/>
</dbReference>
<dbReference type="SUPFAM" id="SSF51445">
    <property type="entry name" value="(Trans)glycosidases"/>
    <property type="match status" value="1"/>
</dbReference>
<name>A0A834M584_RHYFE</name>
<organism evidence="1 2">
    <name type="scientific">Rhynchophorus ferrugineus</name>
    <name type="common">Red palm weevil</name>
    <name type="synonym">Curculio ferrugineus</name>
    <dbReference type="NCBI Taxonomy" id="354439"/>
    <lineage>
        <taxon>Eukaryota</taxon>
        <taxon>Metazoa</taxon>
        <taxon>Ecdysozoa</taxon>
        <taxon>Arthropoda</taxon>
        <taxon>Hexapoda</taxon>
        <taxon>Insecta</taxon>
        <taxon>Pterygota</taxon>
        <taxon>Neoptera</taxon>
        <taxon>Endopterygota</taxon>
        <taxon>Coleoptera</taxon>
        <taxon>Polyphaga</taxon>
        <taxon>Cucujiformia</taxon>
        <taxon>Curculionidae</taxon>
        <taxon>Dryophthorinae</taxon>
        <taxon>Rhynchophorus</taxon>
    </lineage>
</organism>
<dbReference type="OrthoDB" id="73875at2759"/>
<sequence length="99" mass="11832">MTYDFYGPWNENTGLHSGMYPYSSDSEYQSQYCNVQAAIENWTKAEDNDVLTYSEILEKCNNYITIWNEEQKGCYKYWRNNWLSSDEEKCIKVKAVYCK</sequence>
<dbReference type="EMBL" id="JAACXV010014605">
    <property type="protein sequence ID" value="KAF7265574.1"/>
    <property type="molecule type" value="Genomic_DNA"/>
</dbReference>